<organism evidence="1 2">
    <name type="scientific">Kordia periserrulae</name>
    <dbReference type="NCBI Taxonomy" id="701523"/>
    <lineage>
        <taxon>Bacteria</taxon>
        <taxon>Pseudomonadati</taxon>
        <taxon>Bacteroidota</taxon>
        <taxon>Flavobacteriia</taxon>
        <taxon>Flavobacteriales</taxon>
        <taxon>Flavobacteriaceae</taxon>
        <taxon>Kordia</taxon>
    </lineage>
</organism>
<proteinExistence type="predicted"/>
<dbReference type="AlphaFoldDB" id="A0A2T6BZQ4"/>
<evidence type="ECO:0000313" key="2">
    <source>
        <dbReference type="Proteomes" id="UP000244090"/>
    </source>
</evidence>
<keyword evidence="2" id="KW-1185">Reference proteome</keyword>
<dbReference type="Proteomes" id="UP000244090">
    <property type="component" value="Unassembled WGS sequence"/>
</dbReference>
<accession>A0A2T6BZQ4</accession>
<name>A0A2T6BZQ4_9FLAO</name>
<dbReference type="EMBL" id="QBKT01000004">
    <property type="protein sequence ID" value="PTX61477.1"/>
    <property type="molecule type" value="Genomic_DNA"/>
</dbReference>
<comment type="caution">
    <text evidence="1">The sequence shown here is derived from an EMBL/GenBank/DDBJ whole genome shotgun (WGS) entry which is preliminary data.</text>
</comment>
<reference evidence="1 2" key="1">
    <citation type="submission" date="2018-04" db="EMBL/GenBank/DDBJ databases">
        <title>Genomic Encyclopedia of Archaeal and Bacterial Type Strains, Phase II (KMG-II): from individual species to whole genera.</title>
        <authorList>
            <person name="Goeker M."/>
        </authorList>
    </citation>
    <scope>NUCLEOTIDE SEQUENCE [LARGE SCALE GENOMIC DNA]</scope>
    <source>
        <strain evidence="1 2">DSM 25731</strain>
    </source>
</reference>
<protein>
    <submittedName>
        <fullName evidence="1">Uncharacterized protein</fullName>
    </submittedName>
</protein>
<sequence>MTEKLREILDLEYQILSYEDTERRKMPDVEFLLLASNFNVTYPENLKQFAHEIGFGKAMLLQQDFYDCLYNYFHYKVALTKDFIKLLLDLEFSYSEIENLEFDIIKETFNYPMVDELYQEFSKDFDCVEIAINTFDDAYNCHVVLVLTGEKQGMICFEEWQHIQHDSHDFSFSSFNPKALLEDFIIYDMKKVLARNSR</sequence>
<evidence type="ECO:0000313" key="1">
    <source>
        <dbReference type="EMBL" id="PTX61477.1"/>
    </source>
</evidence>
<gene>
    <name evidence="1" type="ORF">C8N46_104120</name>
</gene>